<evidence type="ECO:0000256" key="3">
    <source>
        <dbReference type="ARBA" id="ARBA00022723"/>
    </source>
</evidence>
<evidence type="ECO:0000256" key="4">
    <source>
        <dbReference type="ARBA" id="ARBA00022771"/>
    </source>
</evidence>
<dbReference type="Ensembl" id="ENSSFOT00015033800.2">
    <property type="protein sequence ID" value="ENSSFOP00015033427.1"/>
    <property type="gene ID" value="ENSSFOG00015021334.2"/>
</dbReference>
<evidence type="ECO:0000256" key="1">
    <source>
        <dbReference type="ARBA" id="ARBA00004604"/>
    </source>
</evidence>
<keyword evidence="7" id="KW-0539">Nucleus</keyword>
<reference evidence="17" key="2">
    <citation type="submission" date="2025-08" db="UniProtKB">
        <authorList>
            <consortium name="Ensembl"/>
        </authorList>
    </citation>
    <scope>IDENTIFICATION</scope>
</reference>
<evidence type="ECO:0000256" key="9">
    <source>
        <dbReference type="ARBA" id="ARBA00065527"/>
    </source>
</evidence>
<evidence type="ECO:0000256" key="7">
    <source>
        <dbReference type="ARBA" id="ARBA00023242"/>
    </source>
</evidence>
<reference evidence="17" key="3">
    <citation type="submission" date="2025-09" db="UniProtKB">
        <authorList>
            <consortium name="Ensembl"/>
        </authorList>
    </citation>
    <scope>IDENTIFICATION</scope>
</reference>
<keyword evidence="2" id="KW-0597">Phosphoprotein</keyword>
<feature type="region of interest" description="Disordered" evidence="14">
    <location>
        <begin position="165"/>
        <end position="254"/>
    </location>
</feature>
<protein>
    <recommendedName>
        <fullName evidence="10">Zinc finger CCHC domain-containing protein 17</fullName>
    </recommendedName>
    <alternativeName>
        <fullName evidence="11">Nucleolar protein of 40 kDa</fullName>
    </alternativeName>
    <alternativeName>
        <fullName evidence="12">Putative S1 RNA-binding domain protein</fullName>
    </alternativeName>
</protein>
<dbReference type="GO" id="GO:1990904">
    <property type="term" value="C:ribonucleoprotein complex"/>
    <property type="evidence" value="ECO:0007669"/>
    <property type="project" value="UniProtKB-KW"/>
</dbReference>
<evidence type="ECO:0000256" key="13">
    <source>
        <dbReference type="PROSITE-ProRule" id="PRU00047"/>
    </source>
</evidence>
<evidence type="ECO:0000256" key="2">
    <source>
        <dbReference type="ARBA" id="ARBA00022553"/>
    </source>
</evidence>
<keyword evidence="6" id="KW-0007">Acetylation</keyword>
<dbReference type="AlphaFoldDB" id="A0A8C9V7Q8"/>
<reference evidence="17 18" key="1">
    <citation type="submission" date="2019-04" db="EMBL/GenBank/DDBJ databases">
        <authorList>
            <consortium name="Wellcome Sanger Institute Data Sharing"/>
        </authorList>
    </citation>
    <scope>NUCLEOTIDE SEQUENCE [LARGE SCALE GENOMIC DNA]</scope>
</reference>
<dbReference type="FunFam" id="2.40.50.140:FF:000154">
    <property type="entry name" value="nucleolar protein of 40 kDa"/>
    <property type="match status" value="1"/>
</dbReference>
<keyword evidence="4 13" id="KW-0863">Zinc-finger</keyword>
<keyword evidence="8" id="KW-0687">Ribonucleoprotein</keyword>
<evidence type="ECO:0000256" key="11">
    <source>
        <dbReference type="ARBA" id="ARBA00077096"/>
    </source>
</evidence>
<evidence type="ECO:0000256" key="10">
    <source>
        <dbReference type="ARBA" id="ARBA00069580"/>
    </source>
</evidence>
<keyword evidence="3" id="KW-0479">Metal-binding</keyword>
<dbReference type="InterPro" id="IPR012340">
    <property type="entry name" value="NA-bd_OB-fold"/>
</dbReference>
<dbReference type="GO" id="GO:0043489">
    <property type="term" value="P:RNA stabilization"/>
    <property type="evidence" value="ECO:0007669"/>
    <property type="project" value="TreeGrafter"/>
</dbReference>
<dbReference type="PANTHER" id="PTHR15838:SF1">
    <property type="entry name" value="ZINC FINGER CCHC DOMAIN-CONTAINING PROTEIN 17"/>
    <property type="match status" value="1"/>
</dbReference>
<comment type="subcellular location">
    <subcellularLocation>
        <location evidence="1">Nucleus</location>
        <location evidence="1">Nucleolus</location>
    </subcellularLocation>
</comment>
<evidence type="ECO:0000256" key="12">
    <source>
        <dbReference type="ARBA" id="ARBA00082720"/>
    </source>
</evidence>
<dbReference type="PROSITE" id="PS50158">
    <property type="entry name" value="ZF_CCHC"/>
    <property type="match status" value="1"/>
</dbReference>
<evidence type="ECO:0000313" key="18">
    <source>
        <dbReference type="Proteomes" id="UP000694397"/>
    </source>
</evidence>
<dbReference type="PANTHER" id="PTHR15838">
    <property type="entry name" value="NUCLEOLAR PROTEIN OF 40 KDA"/>
    <property type="match status" value="1"/>
</dbReference>
<evidence type="ECO:0000259" key="16">
    <source>
        <dbReference type="PROSITE" id="PS50158"/>
    </source>
</evidence>
<dbReference type="GeneTree" id="ENSGT00510000047363"/>
<sequence>MMEGHRRGREQVTMDELPELYSVLRGEVASVTAYGAFVKIPGCRKQGLVHKSEMSSCRVENPSEIVDVGEQVWVKVIGREIQDDKVKLSFSMKVVNQGTGKDLDPNNVILEQDERKRRQFRDFASQKITLEAVLNTTCKKCGCRGHFAKDCFSQPGLQYSLVPEDEGAAAEPSGQSTHAQLHGTKKEKKTKKMKRKRDNKQSSDSDSNDGHTAPKKRCFAADPGAAEERKRRKRKKKEKKKHKKEKHRSHRKQE</sequence>
<evidence type="ECO:0000256" key="6">
    <source>
        <dbReference type="ARBA" id="ARBA00022990"/>
    </source>
</evidence>
<dbReference type="InterPro" id="IPR001878">
    <property type="entry name" value="Znf_CCHC"/>
</dbReference>
<evidence type="ECO:0000313" key="17">
    <source>
        <dbReference type="Ensembl" id="ENSSFOP00015033427.1"/>
    </source>
</evidence>
<dbReference type="GO" id="GO:0003723">
    <property type="term" value="F:RNA binding"/>
    <property type="evidence" value="ECO:0007669"/>
    <property type="project" value="TreeGrafter"/>
</dbReference>
<dbReference type="GO" id="GO:0005730">
    <property type="term" value="C:nucleolus"/>
    <property type="evidence" value="ECO:0007669"/>
    <property type="project" value="UniProtKB-SubCell"/>
</dbReference>
<evidence type="ECO:0000259" key="15">
    <source>
        <dbReference type="PROSITE" id="PS50126"/>
    </source>
</evidence>
<dbReference type="SMART" id="SM00316">
    <property type="entry name" value="S1"/>
    <property type="match status" value="1"/>
</dbReference>
<dbReference type="GeneID" id="108931856"/>
<dbReference type="Pfam" id="PF00575">
    <property type="entry name" value="S1"/>
    <property type="match status" value="1"/>
</dbReference>
<dbReference type="CTD" id="51538"/>
<name>A0A8C9V7Q8_SCLFO</name>
<evidence type="ECO:0000256" key="14">
    <source>
        <dbReference type="SAM" id="MobiDB-lite"/>
    </source>
</evidence>
<dbReference type="Proteomes" id="UP000694397">
    <property type="component" value="Chromosome 23"/>
</dbReference>
<feature type="compositionally biased region" description="Basic residues" evidence="14">
    <location>
        <begin position="230"/>
        <end position="254"/>
    </location>
</feature>
<feature type="compositionally biased region" description="Basic residues" evidence="14">
    <location>
        <begin position="183"/>
        <end position="198"/>
    </location>
</feature>
<keyword evidence="5" id="KW-0862">Zinc</keyword>
<feature type="domain" description="S1 motif" evidence="15">
    <location>
        <begin position="21"/>
        <end position="91"/>
    </location>
</feature>
<dbReference type="Gene3D" id="2.40.50.140">
    <property type="entry name" value="Nucleic acid-binding proteins"/>
    <property type="match status" value="1"/>
</dbReference>
<keyword evidence="18" id="KW-1185">Reference proteome</keyword>
<comment type="subunit">
    <text evidence="9">Interacts with PNN. Associates with the 60S ribosomal subunit.</text>
</comment>
<dbReference type="InterPro" id="IPR047913">
    <property type="entry name" value="ZCCHC17_S1"/>
</dbReference>
<dbReference type="SUPFAM" id="SSF50249">
    <property type="entry name" value="Nucleic acid-binding proteins"/>
    <property type="match status" value="1"/>
</dbReference>
<accession>A0A8C9V7Q8</accession>
<dbReference type="PROSITE" id="PS50126">
    <property type="entry name" value="S1"/>
    <property type="match status" value="1"/>
</dbReference>
<dbReference type="RefSeq" id="XP_018603420.1">
    <property type="nucleotide sequence ID" value="XM_018747904.1"/>
</dbReference>
<evidence type="ECO:0000256" key="8">
    <source>
        <dbReference type="ARBA" id="ARBA00023274"/>
    </source>
</evidence>
<proteinExistence type="predicted"/>
<organism evidence="17 18">
    <name type="scientific">Scleropages formosus</name>
    <name type="common">Asian bonytongue</name>
    <name type="synonym">Osteoglossum formosum</name>
    <dbReference type="NCBI Taxonomy" id="113540"/>
    <lineage>
        <taxon>Eukaryota</taxon>
        <taxon>Metazoa</taxon>
        <taxon>Chordata</taxon>
        <taxon>Craniata</taxon>
        <taxon>Vertebrata</taxon>
        <taxon>Euteleostomi</taxon>
        <taxon>Actinopterygii</taxon>
        <taxon>Neopterygii</taxon>
        <taxon>Teleostei</taxon>
        <taxon>Osteoglossocephala</taxon>
        <taxon>Osteoglossomorpha</taxon>
        <taxon>Osteoglossiformes</taxon>
        <taxon>Osteoglossidae</taxon>
        <taxon>Scleropages</taxon>
    </lineage>
</organism>
<evidence type="ECO:0000256" key="5">
    <source>
        <dbReference type="ARBA" id="ARBA00022833"/>
    </source>
</evidence>
<gene>
    <name evidence="17" type="primary">ZCCHC17</name>
    <name evidence="17" type="synonym">zcchc17</name>
</gene>
<dbReference type="GO" id="GO:0008270">
    <property type="term" value="F:zinc ion binding"/>
    <property type="evidence" value="ECO:0007669"/>
    <property type="project" value="UniProtKB-KW"/>
</dbReference>
<dbReference type="InterPro" id="IPR003029">
    <property type="entry name" value="S1_domain"/>
</dbReference>
<dbReference type="CDD" id="cd05686">
    <property type="entry name" value="S1_pNO40"/>
    <property type="match status" value="1"/>
</dbReference>
<dbReference type="OrthoDB" id="1918363at2759"/>
<feature type="domain" description="CCHC-type" evidence="16">
    <location>
        <begin position="138"/>
        <end position="151"/>
    </location>
</feature>
<dbReference type="KEGG" id="sfm:108931856"/>